<dbReference type="GO" id="GO:0005740">
    <property type="term" value="C:mitochondrial envelope"/>
    <property type="evidence" value="ECO:0007669"/>
    <property type="project" value="TreeGrafter"/>
</dbReference>
<dbReference type="InterPro" id="IPR019734">
    <property type="entry name" value="TPR_rpt"/>
</dbReference>
<dbReference type="InterPro" id="IPR011990">
    <property type="entry name" value="TPR-like_helical_dom_sf"/>
</dbReference>
<evidence type="ECO:0008006" key="3">
    <source>
        <dbReference type="Google" id="ProtNLM"/>
    </source>
</evidence>
<name>A0AAE0T827_9BIVA</name>
<reference evidence="1" key="3">
    <citation type="submission" date="2023-05" db="EMBL/GenBank/DDBJ databases">
        <authorList>
            <person name="Smith C.H."/>
        </authorList>
    </citation>
    <scope>NUCLEOTIDE SEQUENCE</scope>
    <source>
        <strain evidence="1">CHS0354</strain>
        <tissue evidence="1">Mantle</tissue>
    </source>
</reference>
<accession>A0AAE0T827</accession>
<organism evidence="1 2">
    <name type="scientific">Potamilus streckersoni</name>
    <dbReference type="NCBI Taxonomy" id="2493646"/>
    <lineage>
        <taxon>Eukaryota</taxon>
        <taxon>Metazoa</taxon>
        <taxon>Spiralia</taxon>
        <taxon>Lophotrochozoa</taxon>
        <taxon>Mollusca</taxon>
        <taxon>Bivalvia</taxon>
        <taxon>Autobranchia</taxon>
        <taxon>Heteroconchia</taxon>
        <taxon>Palaeoheterodonta</taxon>
        <taxon>Unionida</taxon>
        <taxon>Unionoidea</taxon>
        <taxon>Unionidae</taxon>
        <taxon>Ambleminae</taxon>
        <taxon>Lampsilini</taxon>
        <taxon>Potamilus</taxon>
    </lineage>
</organism>
<dbReference type="SUPFAM" id="SSF48452">
    <property type="entry name" value="TPR-like"/>
    <property type="match status" value="1"/>
</dbReference>
<dbReference type="GO" id="GO:0016020">
    <property type="term" value="C:membrane"/>
    <property type="evidence" value="ECO:0007669"/>
    <property type="project" value="TreeGrafter"/>
</dbReference>
<dbReference type="Proteomes" id="UP001195483">
    <property type="component" value="Unassembled WGS sequence"/>
</dbReference>
<dbReference type="Gene3D" id="1.25.40.10">
    <property type="entry name" value="Tetratricopeptide repeat domain"/>
    <property type="match status" value="1"/>
</dbReference>
<dbReference type="PANTHER" id="PTHR46512">
    <property type="entry name" value="PEPTIDYLPROLYL ISOMERASE"/>
    <property type="match status" value="1"/>
</dbReference>
<dbReference type="SMART" id="SM00028">
    <property type="entry name" value="TPR"/>
    <property type="match status" value="3"/>
</dbReference>
<protein>
    <recommendedName>
        <fullName evidence="3">Tetratricopeptide repeat protein 9C</fullName>
    </recommendedName>
</protein>
<dbReference type="GO" id="GO:0012505">
    <property type="term" value="C:endomembrane system"/>
    <property type="evidence" value="ECO:0007669"/>
    <property type="project" value="TreeGrafter"/>
</dbReference>
<proteinExistence type="predicted"/>
<evidence type="ECO:0000313" key="1">
    <source>
        <dbReference type="EMBL" id="KAK3605496.1"/>
    </source>
</evidence>
<dbReference type="GO" id="GO:0005829">
    <property type="term" value="C:cytosol"/>
    <property type="evidence" value="ECO:0007669"/>
    <property type="project" value="TreeGrafter"/>
</dbReference>
<dbReference type="PANTHER" id="PTHR46512:SF5">
    <property type="entry name" value="TETRATRICOPEPTIDE REPEAT DOMAIN 9"/>
    <property type="match status" value="1"/>
</dbReference>
<dbReference type="GO" id="GO:0043066">
    <property type="term" value="P:negative regulation of apoptotic process"/>
    <property type="evidence" value="ECO:0007669"/>
    <property type="project" value="TreeGrafter"/>
</dbReference>
<gene>
    <name evidence="1" type="ORF">CHS0354_004048</name>
</gene>
<dbReference type="InterPro" id="IPR050754">
    <property type="entry name" value="FKBP4/5/8-like"/>
</dbReference>
<keyword evidence="2" id="KW-1185">Reference proteome</keyword>
<dbReference type="EMBL" id="JAEAOA010000314">
    <property type="protein sequence ID" value="KAK3605496.1"/>
    <property type="molecule type" value="Genomic_DNA"/>
</dbReference>
<evidence type="ECO:0000313" key="2">
    <source>
        <dbReference type="Proteomes" id="UP001195483"/>
    </source>
</evidence>
<sequence>MESDVRTSDLELFEKAQEYKSEGNDNYKEKHYRQAIKKYHRALLHLRGIGQMKSSGLTSFAPEESIQQLGFSKELPPEIQREVISLQGDCYNNLAACLIQVDTPNYKKIIEYCDRVLELSPGSVKALYRKGISLYNLQKYEKALETLEQAKCTEKGGNDPAIKKYLHMCKQELDRQETELKKAYKSMFSHCTAEELAKTAA</sequence>
<dbReference type="AlphaFoldDB" id="A0AAE0T827"/>
<comment type="caution">
    <text evidence="1">The sequence shown here is derived from an EMBL/GenBank/DDBJ whole genome shotgun (WGS) entry which is preliminary data.</text>
</comment>
<reference evidence="1" key="2">
    <citation type="journal article" date="2021" name="Genome Biol. Evol.">
        <title>Developing a high-quality reference genome for a parasitic bivalve with doubly uniparental inheritance (Bivalvia: Unionida).</title>
        <authorList>
            <person name="Smith C.H."/>
        </authorList>
    </citation>
    <scope>NUCLEOTIDE SEQUENCE</scope>
    <source>
        <strain evidence="1">CHS0354</strain>
        <tissue evidence="1">Mantle</tissue>
    </source>
</reference>
<dbReference type="GO" id="GO:0044183">
    <property type="term" value="F:protein folding chaperone"/>
    <property type="evidence" value="ECO:0007669"/>
    <property type="project" value="TreeGrafter"/>
</dbReference>
<reference evidence="1" key="1">
    <citation type="journal article" date="2021" name="Genome Biol. Evol.">
        <title>A High-Quality Reference Genome for a Parasitic Bivalve with Doubly Uniparental Inheritance (Bivalvia: Unionida).</title>
        <authorList>
            <person name="Smith C.H."/>
        </authorList>
    </citation>
    <scope>NUCLEOTIDE SEQUENCE</scope>
    <source>
        <strain evidence="1">CHS0354</strain>
    </source>
</reference>